<dbReference type="GO" id="GO:0003743">
    <property type="term" value="F:translation initiation factor activity"/>
    <property type="evidence" value="ECO:0007669"/>
    <property type="project" value="UniProtKB-KW"/>
</dbReference>
<keyword evidence="3" id="KW-0648">Protein biosynthesis</keyword>
<dbReference type="SUPFAM" id="SSF116742">
    <property type="entry name" value="eIF2alpha middle domain-like"/>
    <property type="match status" value="1"/>
</dbReference>
<dbReference type="InterPro" id="IPR024054">
    <property type="entry name" value="TIF2_asu_middle_sf"/>
</dbReference>
<dbReference type="InterPro" id="IPR003029">
    <property type="entry name" value="S1_domain"/>
</dbReference>
<dbReference type="InterPro" id="IPR012340">
    <property type="entry name" value="NA-bd_OB-fold"/>
</dbReference>
<comment type="caution">
    <text evidence="5">The sequence shown here is derived from an EMBL/GenBank/DDBJ whole genome shotgun (WGS) entry which is preliminary data.</text>
</comment>
<dbReference type="InterPro" id="IPR057302">
    <property type="entry name" value="Rrp5_S1"/>
</dbReference>
<proteinExistence type="inferred from homology"/>
<evidence type="ECO:0000313" key="5">
    <source>
        <dbReference type="EMBL" id="RIB35308.1"/>
    </source>
</evidence>
<dbReference type="SUPFAM" id="SSF110993">
    <property type="entry name" value="eIF-2-alpha, C-terminal domain"/>
    <property type="match status" value="1"/>
</dbReference>
<dbReference type="Gene3D" id="2.40.50.140">
    <property type="entry name" value="Nucleic acid-binding proteins"/>
    <property type="match status" value="1"/>
</dbReference>
<evidence type="ECO:0000259" key="4">
    <source>
        <dbReference type="PROSITE" id="PS50126"/>
    </source>
</evidence>
<protein>
    <recommendedName>
        <fullName evidence="4">S1 motif domain-containing protein</fullName>
    </recommendedName>
</protein>
<sequence length="255" mass="30038">MYKRRDHPKKGEYVVCIVKEIEDVTVRVSLEEYENFTGIIPIDEVSSKRISNLREVVKEGMIVVCYVIDVDPSSRVATLSLKRVDENRKKVKMQEYKKERQAYILLSDFCKKENIDISSILDKIIYANDGKKLYEVFTHAYIDGPKVLESFGINKRISEKLFNYLKENYNVPTYELKIKIDIYTLRGDGLIVLKEFLEGIKELGFVVKYLGSPTYYIYMQSYNPKEIAEKKKKLFEYIDRRAKELNIVYENVIEE</sequence>
<comment type="similarity">
    <text evidence="1">Belongs to the eIF-2-alpha family.</text>
</comment>
<dbReference type="Proteomes" id="UP000266622">
    <property type="component" value="Unassembled WGS sequence"/>
</dbReference>
<dbReference type="GO" id="GO:0043022">
    <property type="term" value="F:ribosome binding"/>
    <property type="evidence" value="ECO:0007669"/>
    <property type="project" value="TreeGrafter"/>
</dbReference>
<name>A0A397WMN4_9ARCH</name>
<evidence type="ECO:0000256" key="1">
    <source>
        <dbReference type="ARBA" id="ARBA00007223"/>
    </source>
</evidence>
<dbReference type="SMART" id="SM00316">
    <property type="entry name" value="S1"/>
    <property type="match status" value="1"/>
</dbReference>
<dbReference type="Gene3D" id="1.10.150.190">
    <property type="entry name" value="Translation initiation factor 2, subunit 1, domain 2"/>
    <property type="match status" value="1"/>
</dbReference>
<gene>
    <name evidence="5" type="ORF">BXU00_02140</name>
</gene>
<dbReference type="PROSITE" id="PS50126">
    <property type="entry name" value="S1"/>
    <property type="match status" value="1"/>
</dbReference>
<keyword evidence="2" id="KW-0396">Initiation factor</keyword>
<evidence type="ECO:0000313" key="6">
    <source>
        <dbReference type="Proteomes" id="UP000266622"/>
    </source>
</evidence>
<dbReference type="GO" id="GO:0003723">
    <property type="term" value="F:RNA binding"/>
    <property type="evidence" value="ECO:0007669"/>
    <property type="project" value="InterPro"/>
</dbReference>
<dbReference type="Pfam" id="PF07541">
    <property type="entry name" value="EIF_2_alpha"/>
    <property type="match status" value="1"/>
</dbReference>
<dbReference type="Pfam" id="PF23459">
    <property type="entry name" value="S1_RRP5"/>
    <property type="match status" value="1"/>
</dbReference>
<dbReference type="SUPFAM" id="SSF50249">
    <property type="entry name" value="Nucleic acid-binding proteins"/>
    <property type="match status" value="1"/>
</dbReference>
<dbReference type="PANTHER" id="PTHR10602:SF0">
    <property type="entry name" value="EUKARYOTIC TRANSLATION INITIATION FACTOR 2 SUBUNIT 1"/>
    <property type="match status" value="1"/>
</dbReference>
<accession>A0A397WMN4</accession>
<dbReference type="PANTHER" id="PTHR10602">
    <property type="entry name" value="EUKARYOTIC TRANSLATION INITIATION FACTOR 2 SUBUNIT 1"/>
    <property type="match status" value="1"/>
</dbReference>
<reference evidence="5 6" key="1">
    <citation type="journal article" date="2018" name="Syst. Appl. Microbiol.">
        <title>A new symbiotic nanoarchaeote (Candidatus Nanoclepta minutus) and its host (Zestosphaera tikiterensis gen. nov., sp. nov.) from a New Zealand hot spring.</title>
        <authorList>
            <person name="St John E."/>
            <person name="Liu Y."/>
            <person name="Podar M."/>
            <person name="Stott M.B."/>
            <person name="Meneghin J."/>
            <person name="Chen Z."/>
            <person name="Lagutin K."/>
            <person name="Mitchell K."/>
            <person name="Reysenbach A.L."/>
        </authorList>
    </citation>
    <scope>NUCLEOTIDE SEQUENCE [LARGE SCALE GENOMIC DNA]</scope>
    <source>
        <strain evidence="5">NZ3</strain>
    </source>
</reference>
<dbReference type="EMBL" id="MWMI01000003">
    <property type="protein sequence ID" value="RIB35308.1"/>
    <property type="molecule type" value="Genomic_DNA"/>
</dbReference>
<dbReference type="AlphaFoldDB" id="A0A397WMN4"/>
<dbReference type="InterPro" id="IPR011488">
    <property type="entry name" value="TIF_2_asu"/>
</dbReference>
<feature type="domain" description="S1 motif" evidence="4">
    <location>
        <begin position="11"/>
        <end position="82"/>
    </location>
</feature>
<dbReference type="Gene3D" id="3.30.70.1130">
    <property type="entry name" value="EIF_2_alpha"/>
    <property type="match status" value="1"/>
</dbReference>
<evidence type="ECO:0000256" key="3">
    <source>
        <dbReference type="ARBA" id="ARBA00022917"/>
    </source>
</evidence>
<dbReference type="InterPro" id="IPR024055">
    <property type="entry name" value="TIF2_asu_C"/>
</dbReference>
<organism evidence="5 6">
    <name type="scientific">Candidatus Nanoclepta minutus</name>
    <dbReference type="NCBI Taxonomy" id="1940235"/>
    <lineage>
        <taxon>Archaea</taxon>
        <taxon>Nanobdellota</taxon>
        <taxon>Candidatus Nanoclepta</taxon>
    </lineage>
</organism>
<evidence type="ECO:0000256" key="2">
    <source>
        <dbReference type="ARBA" id="ARBA00022540"/>
    </source>
</evidence>